<name>A0AAV6GS12_9TELE</name>
<sequence>MSVKISTVLFLLCASAHAFPRNAIESVKNAAAEFDASGAGSDEPVRGSVRVVKVSPHFLRHTGMFRNGLSPRGAPSLQGAFPDFLSLGRAGPSTKLSVPPVVHLRDSHHGADTKRRQGMSMWQRVMDKSEREKEAVVLPINPKDVSKQSCAAVPFTQRVTAAGCDTVTVHNHLCYGQCSSMFVPPTEDASLPVNGHRGAPCSRCAPSKAHTVTVPLRCGHEVRMKRVMVVEECKCETGREELRAESFARTHL</sequence>
<keyword evidence="3 6" id="KW-0964">Secreted</keyword>
<evidence type="ECO:0000259" key="7">
    <source>
        <dbReference type="SMART" id="SM00041"/>
    </source>
</evidence>
<dbReference type="InterPro" id="IPR004133">
    <property type="entry name" value="DAN_dom"/>
</dbReference>
<dbReference type="PIRSF" id="PIRSF027807">
    <property type="entry name" value="Cerberus"/>
    <property type="match status" value="1"/>
</dbReference>
<dbReference type="Proteomes" id="UP000823561">
    <property type="component" value="Chromosome 7"/>
</dbReference>
<dbReference type="SMART" id="SM00041">
    <property type="entry name" value="CT"/>
    <property type="match status" value="1"/>
</dbReference>
<evidence type="ECO:0000256" key="5">
    <source>
        <dbReference type="ARBA" id="ARBA00023157"/>
    </source>
</evidence>
<gene>
    <name evidence="8" type="ORF">AALO_G00092730</name>
</gene>
<accession>A0AAV6GS12</accession>
<evidence type="ECO:0000256" key="3">
    <source>
        <dbReference type="ARBA" id="ARBA00022525"/>
    </source>
</evidence>
<proteinExistence type="inferred from homology"/>
<evidence type="ECO:0000256" key="2">
    <source>
        <dbReference type="ARBA" id="ARBA00007872"/>
    </source>
</evidence>
<keyword evidence="5" id="KW-1015">Disulfide bond</keyword>
<dbReference type="InterPro" id="IPR006207">
    <property type="entry name" value="Cys_knot_C"/>
</dbReference>
<dbReference type="GO" id="GO:0005576">
    <property type="term" value="C:extracellular region"/>
    <property type="evidence" value="ECO:0007669"/>
    <property type="project" value="UniProtKB-SubCell"/>
</dbReference>
<dbReference type="EMBL" id="JADWDJ010000007">
    <property type="protein sequence ID" value="KAG5277909.1"/>
    <property type="molecule type" value="Genomic_DNA"/>
</dbReference>
<organism evidence="8 9">
    <name type="scientific">Alosa alosa</name>
    <name type="common">allis shad</name>
    <dbReference type="NCBI Taxonomy" id="278164"/>
    <lineage>
        <taxon>Eukaryota</taxon>
        <taxon>Metazoa</taxon>
        <taxon>Chordata</taxon>
        <taxon>Craniata</taxon>
        <taxon>Vertebrata</taxon>
        <taxon>Euteleostomi</taxon>
        <taxon>Actinopterygii</taxon>
        <taxon>Neopterygii</taxon>
        <taxon>Teleostei</taxon>
        <taxon>Clupei</taxon>
        <taxon>Clupeiformes</taxon>
        <taxon>Clupeoidei</taxon>
        <taxon>Clupeidae</taxon>
        <taxon>Alosa</taxon>
    </lineage>
</organism>
<dbReference type="GO" id="GO:0061371">
    <property type="term" value="P:determination of heart left/right asymmetry"/>
    <property type="evidence" value="ECO:0007669"/>
    <property type="project" value="TreeGrafter"/>
</dbReference>
<dbReference type="PANTHER" id="PTHR15273">
    <property type="entry name" value="DAN DOMAIN FAMILY MEMBER 5"/>
    <property type="match status" value="1"/>
</dbReference>
<dbReference type="GO" id="GO:0032926">
    <property type="term" value="P:negative regulation of activin receptor signaling pathway"/>
    <property type="evidence" value="ECO:0007669"/>
    <property type="project" value="UniProtKB-ARBA"/>
</dbReference>
<feature type="domain" description="CTCK" evidence="7">
    <location>
        <begin position="152"/>
        <end position="238"/>
    </location>
</feature>
<reference evidence="8" key="1">
    <citation type="submission" date="2020-10" db="EMBL/GenBank/DDBJ databases">
        <title>Chromosome-scale genome assembly of the Allis shad, Alosa alosa.</title>
        <authorList>
            <person name="Margot Z."/>
            <person name="Christophe K."/>
            <person name="Cabau C."/>
            <person name="Louis A."/>
            <person name="Berthelot C."/>
            <person name="Parey E."/>
            <person name="Roest Crollius H."/>
            <person name="Montfort J."/>
            <person name="Robinson-Rechavi M."/>
            <person name="Bucao C."/>
            <person name="Bouchez O."/>
            <person name="Gislard M."/>
            <person name="Lluch J."/>
            <person name="Milhes M."/>
            <person name="Lampietro C."/>
            <person name="Lopez Roques C."/>
            <person name="Donnadieu C."/>
            <person name="Braasch I."/>
            <person name="Desvignes T."/>
            <person name="Postlethwait J."/>
            <person name="Bobe J."/>
            <person name="Guiguen Y."/>
        </authorList>
    </citation>
    <scope>NUCLEOTIDE SEQUENCE</scope>
    <source>
        <strain evidence="8">M-15738</strain>
        <tissue evidence="8">Blood</tissue>
    </source>
</reference>
<dbReference type="Gene3D" id="2.10.90.10">
    <property type="entry name" value="Cystine-knot cytokines"/>
    <property type="match status" value="1"/>
</dbReference>
<evidence type="ECO:0000256" key="6">
    <source>
        <dbReference type="PIRNR" id="PIRNR027807"/>
    </source>
</evidence>
<evidence type="ECO:0000313" key="9">
    <source>
        <dbReference type="Proteomes" id="UP000823561"/>
    </source>
</evidence>
<dbReference type="PANTHER" id="PTHR15273:SF8">
    <property type="entry name" value="CERBERUS"/>
    <property type="match status" value="1"/>
</dbReference>
<comment type="similarity">
    <text evidence="2 6">Belongs to the DAN family.</text>
</comment>
<feature type="signal peptide" evidence="6">
    <location>
        <begin position="1"/>
        <end position="18"/>
    </location>
</feature>
<evidence type="ECO:0000313" key="8">
    <source>
        <dbReference type="EMBL" id="KAG5277909.1"/>
    </source>
</evidence>
<comment type="caution">
    <text evidence="8">The sequence shown here is derived from an EMBL/GenBank/DDBJ whole genome shotgun (WGS) entry which is preliminary data.</text>
</comment>
<evidence type="ECO:0000256" key="1">
    <source>
        <dbReference type="ARBA" id="ARBA00004613"/>
    </source>
</evidence>
<protein>
    <recommendedName>
        <fullName evidence="7">CTCK domain-containing protein</fullName>
    </recommendedName>
</protein>
<keyword evidence="4 6" id="KW-0732">Signal</keyword>
<dbReference type="InterPro" id="IPR016860">
    <property type="entry name" value="Cerberus"/>
</dbReference>
<comment type="subcellular location">
    <subcellularLocation>
        <location evidence="1 6">Secreted</location>
    </subcellularLocation>
</comment>
<dbReference type="Pfam" id="PF03045">
    <property type="entry name" value="DAN"/>
    <property type="match status" value="1"/>
</dbReference>
<dbReference type="InterPro" id="IPR029034">
    <property type="entry name" value="Cystine-knot_cytokine"/>
</dbReference>
<dbReference type="AlphaFoldDB" id="A0AAV6GS12"/>
<evidence type="ECO:0000256" key="4">
    <source>
        <dbReference type="ARBA" id="ARBA00022729"/>
    </source>
</evidence>
<keyword evidence="9" id="KW-1185">Reference proteome</keyword>
<feature type="chain" id="PRO_5043116290" description="CTCK domain-containing protein" evidence="6">
    <location>
        <begin position="19"/>
        <end position="252"/>
    </location>
</feature>